<dbReference type="InterPro" id="IPR002918">
    <property type="entry name" value="Lipase_EstA/Esterase_EstB"/>
</dbReference>
<evidence type="ECO:0000313" key="1">
    <source>
        <dbReference type="EMBL" id="WXG68339.1"/>
    </source>
</evidence>
<organism evidence="1 2">
    <name type="scientific">Rhodococcus sovatensis</name>
    <dbReference type="NCBI Taxonomy" id="1805840"/>
    <lineage>
        <taxon>Bacteria</taxon>
        <taxon>Bacillati</taxon>
        <taxon>Actinomycetota</taxon>
        <taxon>Actinomycetes</taxon>
        <taxon>Mycobacteriales</taxon>
        <taxon>Nocardiaceae</taxon>
        <taxon>Rhodococcus</taxon>
    </lineage>
</organism>
<dbReference type="PANTHER" id="PTHR32015">
    <property type="entry name" value="FASTING INDUCED LIPASE"/>
    <property type="match status" value="1"/>
</dbReference>
<keyword evidence="2" id="KW-1185">Reference proteome</keyword>
<dbReference type="SUPFAM" id="SSF53474">
    <property type="entry name" value="alpha/beta-Hydrolases"/>
    <property type="match status" value="1"/>
</dbReference>
<proteinExistence type="predicted"/>
<keyword evidence="1" id="KW-0378">Hydrolase</keyword>
<dbReference type="GO" id="GO:0016787">
    <property type="term" value="F:hydrolase activity"/>
    <property type="evidence" value="ECO:0007669"/>
    <property type="project" value="UniProtKB-KW"/>
</dbReference>
<dbReference type="RefSeq" id="WP_338888484.1">
    <property type="nucleotide sequence ID" value="NZ_CP147846.1"/>
</dbReference>
<name>A0ABZ2PH46_9NOCA</name>
<reference evidence="1 2" key="1">
    <citation type="submission" date="2024-03" db="EMBL/GenBank/DDBJ databases">
        <title>Natural products discovery in diverse microorganisms through a two-stage MS feature dereplication strategy.</title>
        <authorList>
            <person name="Zhang R."/>
        </authorList>
    </citation>
    <scope>NUCLEOTIDE SEQUENCE [LARGE SCALE GENOMIC DNA]</scope>
    <source>
        <strain evidence="1 2">18930</strain>
    </source>
</reference>
<dbReference type="PANTHER" id="PTHR32015:SF1">
    <property type="entry name" value="LIPASE"/>
    <property type="match status" value="1"/>
</dbReference>
<dbReference type="InterPro" id="IPR029058">
    <property type="entry name" value="AB_hydrolase_fold"/>
</dbReference>
<accession>A0ABZ2PH46</accession>
<sequence length="323" mass="33079">MSPRIPVTLCGACVPLVFGIALVFGVAVATATPVIPDVPGPSQSNHADAIRYSAENFAAVPPGVNQAGCTPSPDHPDPVILVHGTDSTAYSDWAGLAPVLAAAGYCTYALNYGESPDGSTYGYSDIRDSAAELGQFTQSVLASTGAAAVDLIGYSQGAAVTRYYTNRLGGADAVNKWIGIASPTYGGTAYGVTPALQAVPSATKLVSTEFGPALVQMMQGSDFLAELNSGGDTVPGVEYTSIATEVDEVIQPYTNALMRDSGARNIVVQDVCPENKVAHFAFTYDPTTIALVLAALDPSAAIDPPCDSVPLGSGILDVVIASN</sequence>
<evidence type="ECO:0000313" key="2">
    <source>
        <dbReference type="Proteomes" id="UP001432000"/>
    </source>
</evidence>
<protein>
    <submittedName>
        <fullName evidence="1">Alpha/beta fold hydrolase</fullName>
    </submittedName>
</protein>
<dbReference type="Gene3D" id="3.40.50.1820">
    <property type="entry name" value="alpha/beta hydrolase"/>
    <property type="match status" value="1"/>
</dbReference>
<dbReference type="Proteomes" id="UP001432000">
    <property type="component" value="Chromosome"/>
</dbReference>
<dbReference type="EMBL" id="CP147846">
    <property type="protein sequence ID" value="WXG68339.1"/>
    <property type="molecule type" value="Genomic_DNA"/>
</dbReference>
<gene>
    <name evidence="1" type="ORF">WDS16_24610</name>
</gene>
<dbReference type="Pfam" id="PF01674">
    <property type="entry name" value="Lipase_2"/>
    <property type="match status" value="1"/>
</dbReference>